<accession>W4EKD2</accession>
<dbReference type="Proteomes" id="UP000019062">
    <property type="component" value="Unassembled WGS sequence"/>
</dbReference>
<reference evidence="1 2" key="1">
    <citation type="journal article" date="2014" name="BMC Genomics">
        <title>Genomic comparison of sporeforming bacilli isolated from milk.</title>
        <authorList>
            <person name="Moreno Switt A.I."/>
            <person name="Andrus A.D."/>
            <person name="Ranieri M.L."/>
            <person name="Orsi R.H."/>
            <person name="Ivy R."/>
            <person name="den Bakker H.C."/>
            <person name="Martin N.H."/>
            <person name="Wiedmann M."/>
            <person name="Boor K.J."/>
        </authorList>
    </citation>
    <scope>NUCLEOTIDE SEQUENCE [LARGE SCALE GENOMIC DNA]</scope>
    <source>
        <strain evidence="1 2">FSL R5-213</strain>
    </source>
</reference>
<gene>
    <name evidence="1" type="ORF">C176_21211</name>
</gene>
<keyword evidence="2" id="KW-1185">Reference proteome</keyword>
<name>W4EKD2_9BACL</name>
<dbReference type="EMBL" id="ASQA01000044">
    <property type="protein sequence ID" value="ETT80719.1"/>
    <property type="molecule type" value="Genomic_DNA"/>
</dbReference>
<evidence type="ECO:0000313" key="2">
    <source>
        <dbReference type="Proteomes" id="UP000019062"/>
    </source>
</evidence>
<dbReference type="AlphaFoldDB" id="W4EKD2"/>
<organism evidence="1 2">
    <name type="scientific">Viridibacillus arenosi FSL R5-213</name>
    <dbReference type="NCBI Taxonomy" id="1227360"/>
    <lineage>
        <taxon>Bacteria</taxon>
        <taxon>Bacillati</taxon>
        <taxon>Bacillota</taxon>
        <taxon>Bacilli</taxon>
        <taxon>Bacillales</taxon>
        <taxon>Caryophanaceae</taxon>
        <taxon>Viridibacillus</taxon>
    </lineage>
</organism>
<protein>
    <recommendedName>
        <fullName evidence="3">DUF4304 domain-containing protein</fullName>
    </recommendedName>
</protein>
<sequence>MSVERDSMVSSLKKIVIPILREKGFKGSFPHFRRIKENKIDLLTFQFDKYGGGFVIEVAVCPPDGVTHDWGKKVPSNKVTAHDLYNRLRLNGGEWFRYDAPSSDEGIFDILANGVLNCIPEAENYWEKI</sequence>
<dbReference type="RefSeq" id="WP_143691109.1">
    <property type="nucleotide sequence ID" value="NZ_ASQA01000044.1"/>
</dbReference>
<dbReference type="InterPro" id="IPR025412">
    <property type="entry name" value="DUF4304"/>
</dbReference>
<evidence type="ECO:0000313" key="1">
    <source>
        <dbReference type="EMBL" id="ETT80719.1"/>
    </source>
</evidence>
<dbReference type="eggNOG" id="ENOG5032RWB">
    <property type="taxonomic scope" value="Bacteria"/>
</dbReference>
<dbReference type="Pfam" id="PF14137">
    <property type="entry name" value="DUF4304"/>
    <property type="match status" value="1"/>
</dbReference>
<evidence type="ECO:0008006" key="3">
    <source>
        <dbReference type="Google" id="ProtNLM"/>
    </source>
</evidence>
<proteinExistence type="predicted"/>
<comment type="caution">
    <text evidence="1">The sequence shown here is derived from an EMBL/GenBank/DDBJ whole genome shotgun (WGS) entry which is preliminary data.</text>
</comment>